<reference evidence="9" key="1">
    <citation type="submission" date="2022-03" db="EMBL/GenBank/DDBJ databases">
        <title>A functionally conserved STORR gene fusion in Papaver species that diverged 16.8 million years ago.</title>
        <authorList>
            <person name="Catania T."/>
        </authorList>
    </citation>
    <scope>NUCLEOTIDE SEQUENCE</scope>
    <source>
        <strain evidence="9">S-191538</strain>
    </source>
</reference>
<comment type="subunit">
    <text evidence="2">Homodimer.</text>
</comment>
<feature type="compositionally biased region" description="Low complexity" evidence="7">
    <location>
        <begin position="298"/>
        <end position="309"/>
    </location>
</feature>
<evidence type="ECO:0000259" key="8">
    <source>
        <dbReference type="PROSITE" id="PS50888"/>
    </source>
</evidence>
<dbReference type="PANTHER" id="PTHR16223:SF238">
    <property type="entry name" value="TRANSCRIPTION FACTOR BHLH114"/>
    <property type="match status" value="1"/>
</dbReference>
<keyword evidence="4" id="KW-0238">DNA-binding</keyword>
<feature type="compositionally biased region" description="Low complexity" evidence="7">
    <location>
        <begin position="79"/>
        <end position="89"/>
    </location>
</feature>
<evidence type="ECO:0000256" key="1">
    <source>
        <dbReference type="ARBA" id="ARBA00004123"/>
    </source>
</evidence>
<dbReference type="PANTHER" id="PTHR16223">
    <property type="entry name" value="TRANSCRIPTION FACTOR BHLH83-RELATED"/>
    <property type="match status" value="1"/>
</dbReference>
<evidence type="ECO:0000256" key="7">
    <source>
        <dbReference type="SAM" id="MobiDB-lite"/>
    </source>
</evidence>
<evidence type="ECO:0000313" key="9">
    <source>
        <dbReference type="EMBL" id="MCL7036842.1"/>
    </source>
</evidence>
<dbReference type="SUPFAM" id="SSF47459">
    <property type="entry name" value="HLH, helix-loop-helix DNA-binding domain"/>
    <property type="match status" value="1"/>
</dbReference>
<dbReference type="Gene3D" id="4.10.280.10">
    <property type="entry name" value="Helix-loop-helix DNA-binding domain"/>
    <property type="match status" value="1"/>
</dbReference>
<evidence type="ECO:0000256" key="3">
    <source>
        <dbReference type="ARBA" id="ARBA00023015"/>
    </source>
</evidence>
<dbReference type="Proteomes" id="UP001177140">
    <property type="component" value="Unassembled WGS sequence"/>
</dbReference>
<dbReference type="EMBL" id="JAJJMA010172667">
    <property type="protein sequence ID" value="MCL7036842.1"/>
    <property type="molecule type" value="Genomic_DNA"/>
</dbReference>
<dbReference type="InterPro" id="IPR045843">
    <property type="entry name" value="IND-like"/>
</dbReference>
<dbReference type="PROSITE" id="PS50888">
    <property type="entry name" value="BHLH"/>
    <property type="match status" value="1"/>
</dbReference>
<feature type="region of interest" description="Disordered" evidence="7">
    <location>
        <begin position="457"/>
        <end position="483"/>
    </location>
</feature>
<name>A0AA41V8V1_PAPNU</name>
<feature type="compositionally biased region" description="Polar residues" evidence="7">
    <location>
        <begin position="275"/>
        <end position="289"/>
    </location>
</feature>
<sequence>MAQEFQHSGICSGIWWNSDRITGSNSLPFSTAPNDVGINNSYVGSWRHNTTTTTTTTDYHHYPISSLEMNKTRSSTDESGGASVSGSSSIVYQDTQKSQESDSVGHEGGGNSSDSILMDSTLQMMGFSLSSSSVPSLDWNNQIYLSNSNRSRNGRADEGDHDQVLKDWSNDLKSFNSCGGSGGEGSSSTITSFKQINNGFALDQQQQPQSSDCTVTCEGLPTSFPMVSSTLYGCPTTLLQGLFEPDHNLQTQSAASYLDENQSMDFNNPSLTNYLMNSSNDLSSNTTRQKNSHQFHKTTTSPPQQQPTTNDNQSMYFSNDTPFWNASAASLTNGRPSFMPSSQQIQLLTSNFEENKPYPSNHTVKPKKTEEVHDSSSALKKSNNEPSFKRPRIETPLPTFKVRKEKLGDRITALQQLVSPFGKTDTASVLFEAIEYIKFLHDQVSVLSAPYLKNGGAHIQHHHQSSSISRDHNGQGNHHHRQDLGSRGLCLVPISSTFPVTNETATDFWTPTFGGTYR</sequence>
<proteinExistence type="predicted"/>
<feature type="region of interest" description="Disordered" evidence="7">
    <location>
        <begin position="275"/>
        <end position="318"/>
    </location>
</feature>
<dbReference type="GO" id="GO:0000981">
    <property type="term" value="F:DNA-binding transcription factor activity, RNA polymerase II-specific"/>
    <property type="evidence" value="ECO:0007669"/>
    <property type="project" value="TreeGrafter"/>
</dbReference>
<gene>
    <name evidence="9" type="ORF">MKW94_029500</name>
</gene>
<comment type="caution">
    <text evidence="9">The sequence shown here is derived from an EMBL/GenBank/DDBJ whole genome shotgun (WGS) entry which is preliminary data.</text>
</comment>
<dbReference type="InterPro" id="IPR045239">
    <property type="entry name" value="bHLH95_bHLH"/>
</dbReference>
<feature type="region of interest" description="Disordered" evidence="7">
    <location>
        <begin position="351"/>
        <end position="392"/>
    </location>
</feature>
<dbReference type="InterPro" id="IPR036638">
    <property type="entry name" value="HLH_DNA-bd_sf"/>
</dbReference>
<evidence type="ECO:0000256" key="5">
    <source>
        <dbReference type="ARBA" id="ARBA00023163"/>
    </source>
</evidence>
<dbReference type="GO" id="GO:0046983">
    <property type="term" value="F:protein dimerization activity"/>
    <property type="evidence" value="ECO:0007669"/>
    <property type="project" value="InterPro"/>
</dbReference>
<feature type="region of interest" description="Disordered" evidence="7">
    <location>
        <begin position="69"/>
        <end position="116"/>
    </location>
</feature>
<comment type="subcellular location">
    <subcellularLocation>
        <location evidence="1">Nucleus</location>
    </subcellularLocation>
</comment>
<feature type="domain" description="BHLH" evidence="8">
    <location>
        <begin position="391"/>
        <end position="440"/>
    </location>
</feature>
<protein>
    <recommendedName>
        <fullName evidence="8">BHLH domain-containing protein</fullName>
    </recommendedName>
</protein>
<keyword evidence="6" id="KW-0539">Nucleus</keyword>
<dbReference type="GO" id="GO:0005634">
    <property type="term" value="C:nucleus"/>
    <property type="evidence" value="ECO:0007669"/>
    <property type="project" value="UniProtKB-SubCell"/>
</dbReference>
<dbReference type="GO" id="GO:0000978">
    <property type="term" value="F:RNA polymerase II cis-regulatory region sequence-specific DNA binding"/>
    <property type="evidence" value="ECO:0007669"/>
    <property type="project" value="TreeGrafter"/>
</dbReference>
<accession>A0AA41V8V1</accession>
<dbReference type="FunFam" id="4.10.280.10:FF:000032">
    <property type="entry name" value="Transcription factor bHLH123 family"/>
    <property type="match status" value="1"/>
</dbReference>
<dbReference type="CDD" id="cd11393">
    <property type="entry name" value="bHLH_AtbHLH_like"/>
    <property type="match status" value="1"/>
</dbReference>
<evidence type="ECO:0000313" key="10">
    <source>
        <dbReference type="Proteomes" id="UP001177140"/>
    </source>
</evidence>
<keyword evidence="3" id="KW-0805">Transcription regulation</keyword>
<evidence type="ECO:0000256" key="6">
    <source>
        <dbReference type="ARBA" id="ARBA00023242"/>
    </source>
</evidence>
<feature type="compositionally biased region" description="Polar residues" evidence="7">
    <location>
        <begin position="351"/>
        <end position="363"/>
    </location>
</feature>
<dbReference type="InterPro" id="IPR011598">
    <property type="entry name" value="bHLH_dom"/>
</dbReference>
<feature type="compositionally biased region" description="Polar residues" evidence="7">
    <location>
        <begin position="375"/>
        <end position="386"/>
    </location>
</feature>
<organism evidence="9 10">
    <name type="scientific">Papaver nudicaule</name>
    <name type="common">Iceland poppy</name>
    <dbReference type="NCBI Taxonomy" id="74823"/>
    <lineage>
        <taxon>Eukaryota</taxon>
        <taxon>Viridiplantae</taxon>
        <taxon>Streptophyta</taxon>
        <taxon>Embryophyta</taxon>
        <taxon>Tracheophyta</taxon>
        <taxon>Spermatophyta</taxon>
        <taxon>Magnoliopsida</taxon>
        <taxon>Ranunculales</taxon>
        <taxon>Papaveraceae</taxon>
        <taxon>Papaveroideae</taxon>
        <taxon>Papaver</taxon>
    </lineage>
</organism>
<keyword evidence="5" id="KW-0804">Transcription</keyword>
<evidence type="ECO:0000256" key="2">
    <source>
        <dbReference type="ARBA" id="ARBA00011738"/>
    </source>
</evidence>
<dbReference type="AlphaFoldDB" id="A0AA41V8V1"/>
<evidence type="ECO:0000256" key="4">
    <source>
        <dbReference type="ARBA" id="ARBA00023125"/>
    </source>
</evidence>
<keyword evidence="10" id="KW-1185">Reference proteome</keyword>